<dbReference type="Gene3D" id="1.20.1740.10">
    <property type="entry name" value="Amino acid/polyamine transporter I"/>
    <property type="match status" value="1"/>
</dbReference>
<evidence type="ECO:0000256" key="1">
    <source>
        <dbReference type="ARBA" id="ARBA00004141"/>
    </source>
</evidence>
<reference evidence="6 7" key="1">
    <citation type="submission" date="2019-01" db="EMBL/GenBank/DDBJ databases">
        <title>Blautia sp. nov. KGMB01111 isolated human feces.</title>
        <authorList>
            <person name="Park J.-E."/>
            <person name="Kim J.-S."/>
            <person name="Park S.-H."/>
        </authorList>
    </citation>
    <scope>NUCLEOTIDE SEQUENCE [LARGE SCALE GENOMIC DNA]</scope>
    <source>
        <strain evidence="6 7">KGMB01111</strain>
    </source>
</reference>
<dbReference type="GO" id="GO:0016020">
    <property type="term" value="C:membrane"/>
    <property type="evidence" value="ECO:0007669"/>
    <property type="project" value="UniProtKB-SubCell"/>
</dbReference>
<keyword evidence="7" id="KW-1185">Reference proteome</keyword>
<dbReference type="RefSeq" id="WP_129258825.1">
    <property type="nucleotide sequence ID" value="NZ_SDKC01000001.1"/>
</dbReference>
<evidence type="ECO:0000256" key="4">
    <source>
        <dbReference type="ARBA" id="ARBA00023136"/>
    </source>
</evidence>
<keyword evidence="4 5" id="KW-0472">Membrane</keyword>
<keyword evidence="2 5" id="KW-0812">Transmembrane</keyword>
<organism evidence="6 7">
    <name type="scientific">Blautia faecicola</name>
    <dbReference type="NCBI Taxonomy" id="2509240"/>
    <lineage>
        <taxon>Bacteria</taxon>
        <taxon>Bacillati</taxon>
        <taxon>Bacillota</taxon>
        <taxon>Clostridia</taxon>
        <taxon>Lachnospirales</taxon>
        <taxon>Lachnospiraceae</taxon>
        <taxon>Blautia</taxon>
    </lineage>
</organism>
<proteinExistence type="predicted"/>
<sequence>MGKIFLPSGLLTFFIVGGPLFGVLTSMVPVIMLTCAQIQAAADNDLFPAFVAKKNKNGVSPVILCFVMLFSIACVATGSSFGVLMTVFSFVNALSDIVLCMVPFFLKKKYPHACNHSTFKMAIGLVYVLSAFAFIVAAYLAYAMISTLGMTVWLMILGAIVLFVIYILIRISYLKKHGRDLIAELKQPYEPWEARERECKALDEVK</sequence>
<accession>A0A4Q1RKC2</accession>
<evidence type="ECO:0000313" key="6">
    <source>
        <dbReference type="EMBL" id="RXS76234.1"/>
    </source>
</evidence>
<dbReference type="Pfam" id="PF13520">
    <property type="entry name" value="AA_permease_2"/>
    <property type="match status" value="1"/>
</dbReference>
<feature type="transmembrane region" description="Helical" evidence="5">
    <location>
        <begin position="59"/>
        <end position="81"/>
    </location>
</feature>
<dbReference type="AlphaFoldDB" id="A0A4Q1RKC2"/>
<evidence type="ECO:0000256" key="3">
    <source>
        <dbReference type="ARBA" id="ARBA00022989"/>
    </source>
</evidence>
<dbReference type="Proteomes" id="UP000290106">
    <property type="component" value="Unassembled WGS sequence"/>
</dbReference>
<evidence type="ECO:0000256" key="2">
    <source>
        <dbReference type="ARBA" id="ARBA00022692"/>
    </source>
</evidence>
<protein>
    <submittedName>
        <fullName evidence="6">APC family permease</fullName>
    </submittedName>
</protein>
<feature type="transmembrane region" description="Helical" evidence="5">
    <location>
        <begin position="12"/>
        <end position="38"/>
    </location>
</feature>
<name>A0A4Q1RKC2_9FIRM</name>
<feature type="transmembrane region" description="Helical" evidence="5">
    <location>
        <begin position="87"/>
        <end position="106"/>
    </location>
</feature>
<dbReference type="GO" id="GO:0022857">
    <property type="term" value="F:transmembrane transporter activity"/>
    <property type="evidence" value="ECO:0007669"/>
    <property type="project" value="InterPro"/>
</dbReference>
<feature type="transmembrane region" description="Helical" evidence="5">
    <location>
        <begin position="148"/>
        <end position="169"/>
    </location>
</feature>
<feature type="transmembrane region" description="Helical" evidence="5">
    <location>
        <begin position="118"/>
        <end position="142"/>
    </location>
</feature>
<comment type="subcellular location">
    <subcellularLocation>
        <location evidence="1">Membrane</location>
        <topology evidence="1">Multi-pass membrane protein</topology>
    </subcellularLocation>
</comment>
<evidence type="ECO:0000256" key="5">
    <source>
        <dbReference type="SAM" id="Phobius"/>
    </source>
</evidence>
<keyword evidence="3 5" id="KW-1133">Transmembrane helix</keyword>
<gene>
    <name evidence="6" type="ORF">ETP43_14190</name>
</gene>
<dbReference type="OrthoDB" id="178667at2"/>
<dbReference type="EMBL" id="SDKC01000001">
    <property type="protein sequence ID" value="RXS76234.1"/>
    <property type="molecule type" value="Genomic_DNA"/>
</dbReference>
<dbReference type="InterPro" id="IPR002293">
    <property type="entry name" value="AA/rel_permease1"/>
</dbReference>
<evidence type="ECO:0000313" key="7">
    <source>
        <dbReference type="Proteomes" id="UP000290106"/>
    </source>
</evidence>
<comment type="caution">
    <text evidence="6">The sequence shown here is derived from an EMBL/GenBank/DDBJ whole genome shotgun (WGS) entry which is preliminary data.</text>
</comment>